<dbReference type="EMBL" id="FNHD01000014">
    <property type="protein sequence ID" value="SDM13964.1"/>
    <property type="molecule type" value="Genomic_DNA"/>
</dbReference>
<sequence length="67" mass="8064">MKTYQAVLKSDANPEEFRKFLNLKKIKILDYYKALQVFKIQSNKKLNSKEFKKFCESIEEDRDDLTI</sequence>
<gene>
    <name evidence="1" type="ORF">SAMN05216273_11454</name>
</gene>
<evidence type="ECO:0000313" key="1">
    <source>
        <dbReference type="EMBL" id="SDM13964.1"/>
    </source>
</evidence>
<proteinExistence type="predicted"/>
<keyword evidence="2" id="KW-1185">Reference proteome</keyword>
<accession>A0ABY0QYY9</accession>
<comment type="caution">
    <text evidence="1">The sequence shown here is derived from an EMBL/GenBank/DDBJ whole genome shotgun (WGS) entry which is preliminary data.</text>
</comment>
<reference evidence="1 2" key="1">
    <citation type="submission" date="2016-10" db="EMBL/GenBank/DDBJ databases">
        <authorList>
            <person name="Varghese N."/>
            <person name="Submissions S."/>
        </authorList>
    </citation>
    <scope>NUCLEOTIDE SEQUENCE [LARGE SCALE GENOMIC DNA]</scope>
    <source>
        <strain evidence="1 2">CGMCC 1.10941</strain>
    </source>
</reference>
<dbReference type="RefSeq" id="WP_089744895.1">
    <property type="nucleotide sequence ID" value="NZ_FNHD01000014.1"/>
</dbReference>
<dbReference type="Proteomes" id="UP000199242">
    <property type="component" value="Unassembled WGS sequence"/>
</dbReference>
<protein>
    <submittedName>
        <fullName evidence="1">Uncharacterized protein</fullName>
    </submittedName>
</protein>
<evidence type="ECO:0000313" key="2">
    <source>
        <dbReference type="Proteomes" id="UP000199242"/>
    </source>
</evidence>
<organism evidence="1 2">
    <name type="scientific">Chryseobacterium taihuense</name>
    <dbReference type="NCBI Taxonomy" id="1141221"/>
    <lineage>
        <taxon>Bacteria</taxon>
        <taxon>Pseudomonadati</taxon>
        <taxon>Bacteroidota</taxon>
        <taxon>Flavobacteriia</taxon>
        <taxon>Flavobacteriales</taxon>
        <taxon>Weeksellaceae</taxon>
        <taxon>Chryseobacterium group</taxon>
        <taxon>Chryseobacterium</taxon>
    </lineage>
</organism>
<name>A0ABY0QYY9_9FLAO</name>